<comment type="caution">
    <text evidence="2">The sequence shown here is derived from an EMBL/GenBank/DDBJ whole genome shotgun (WGS) entry which is preliminary data.</text>
</comment>
<gene>
    <name evidence="2" type="ORF">AXXA_31147</name>
</gene>
<evidence type="ECO:0000313" key="3">
    <source>
        <dbReference type="Proteomes" id="UP000004853"/>
    </source>
</evidence>
<reference evidence="2 3" key="1">
    <citation type="submission" date="2011-06" db="EMBL/GenBank/DDBJ databases">
        <authorList>
            <person name="Bador J."/>
            <person name="Amoureux L."/>
            <person name="Neuwirth C."/>
        </authorList>
    </citation>
    <scope>NUCLEOTIDE SEQUENCE [LARGE SCALE GENOMIC DNA]</scope>
    <source>
        <strain evidence="2 3">AXX-A</strain>
    </source>
</reference>
<evidence type="ECO:0000256" key="1">
    <source>
        <dbReference type="SAM" id="MobiDB-lite"/>
    </source>
</evidence>
<protein>
    <submittedName>
        <fullName evidence="2">Uncharacterized protein</fullName>
    </submittedName>
</protein>
<dbReference type="AlphaFoldDB" id="F7TB77"/>
<accession>F7TB77</accession>
<dbReference type="Proteomes" id="UP000004853">
    <property type="component" value="Unassembled WGS sequence"/>
</dbReference>
<dbReference type="EMBL" id="AFRQ01000157">
    <property type="protein sequence ID" value="EGP42434.1"/>
    <property type="molecule type" value="Genomic_DNA"/>
</dbReference>
<dbReference type="HOGENOM" id="CLU_2890806_0_0_4"/>
<feature type="region of interest" description="Disordered" evidence="1">
    <location>
        <begin position="1"/>
        <end position="26"/>
    </location>
</feature>
<evidence type="ECO:0000313" key="2">
    <source>
        <dbReference type="EMBL" id="EGP42434.1"/>
    </source>
</evidence>
<name>F7TB77_9BURK</name>
<feature type="non-terminal residue" evidence="2">
    <location>
        <position position="64"/>
    </location>
</feature>
<proteinExistence type="predicted"/>
<sequence>MSKHRREWRDTKSSLSRMHPWPSDTITPEHWATLQDKDKAMIETFTATFIAAVARQRQVDTRAP</sequence>
<organism evidence="2 3">
    <name type="scientific">Achromobacter insuavis AXX-A</name>
    <dbReference type="NCBI Taxonomy" id="1003200"/>
    <lineage>
        <taxon>Bacteria</taxon>
        <taxon>Pseudomonadati</taxon>
        <taxon>Pseudomonadota</taxon>
        <taxon>Betaproteobacteria</taxon>
        <taxon>Burkholderiales</taxon>
        <taxon>Alcaligenaceae</taxon>
        <taxon>Achromobacter</taxon>
    </lineage>
</organism>